<evidence type="ECO:0000256" key="1">
    <source>
        <dbReference type="ARBA" id="ARBA00004613"/>
    </source>
</evidence>
<evidence type="ECO:0000256" key="2">
    <source>
        <dbReference type="ARBA" id="ARBA00013278"/>
    </source>
</evidence>
<dbReference type="InterPro" id="IPR016090">
    <property type="entry name" value="PLA2-like_dom"/>
</dbReference>
<name>A0A6P7NWD5_BETSP</name>
<dbReference type="Pfam" id="PF00068">
    <property type="entry name" value="Phospholip_A2_1"/>
    <property type="match status" value="1"/>
</dbReference>
<feature type="domain" description="Phospholipase A2-like central" evidence="21">
    <location>
        <begin position="24"/>
        <end position="148"/>
    </location>
</feature>
<evidence type="ECO:0000256" key="13">
    <source>
        <dbReference type="ARBA" id="ARBA00048373"/>
    </source>
</evidence>
<protein>
    <recommendedName>
        <fullName evidence="2 20">Phospholipase A2</fullName>
        <ecNumber evidence="2 20">3.1.1.4</ecNumber>
    </recommendedName>
</protein>
<comment type="catalytic activity">
    <reaction evidence="11">
        <text>N-hexadecanoyl-1,2-di-(9Z-octadecenoyl)-sn-glycero-3-phosphoethanolamine + H2O = N-hexadecanoyl-1-(9Z-octadecenoyl)-sn-glycero-3-phosphoethanolamine + (9Z)-octadecenoate + H(+)</text>
        <dbReference type="Rhea" id="RHEA:45424"/>
        <dbReference type="ChEBI" id="CHEBI:15377"/>
        <dbReference type="ChEBI" id="CHEBI:15378"/>
        <dbReference type="ChEBI" id="CHEBI:30823"/>
        <dbReference type="ChEBI" id="CHEBI:78097"/>
        <dbReference type="ChEBI" id="CHEBI:85217"/>
    </reaction>
    <physiologicalReaction direction="left-to-right" evidence="11">
        <dbReference type="Rhea" id="RHEA:45425"/>
    </physiologicalReaction>
</comment>
<feature type="disulfide bond" evidence="18">
    <location>
        <begin position="74"/>
        <end position="122"/>
    </location>
</feature>
<feature type="binding site" evidence="17">
    <location>
        <position position="72"/>
    </location>
    <ligand>
        <name>Ca(2+)</name>
        <dbReference type="ChEBI" id="CHEBI:29108"/>
    </ligand>
</feature>
<evidence type="ECO:0000256" key="20">
    <source>
        <dbReference type="RuleBase" id="RU361236"/>
    </source>
</evidence>
<evidence type="ECO:0000256" key="5">
    <source>
        <dbReference type="ARBA" id="ARBA00022801"/>
    </source>
</evidence>
<feature type="disulfide bond" evidence="18">
    <location>
        <begin position="52"/>
        <end position="68"/>
    </location>
</feature>
<dbReference type="InterPro" id="IPR033113">
    <property type="entry name" value="PLA2_histidine"/>
</dbReference>
<evidence type="ECO:0000313" key="23">
    <source>
        <dbReference type="RefSeq" id="XP_029024246.1"/>
    </source>
</evidence>
<dbReference type="GO" id="GO:0016042">
    <property type="term" value="P:lipid catabolic process"/>
    <property type="evidence" value="ECO:0007669"/>
    <property type="project" value="InterPro"/>
</dbReference>
<evidence type="ECO:0000256" key="12">
    <source>
        <dbReference type="ARBA" id="ARBA00048227"/>
    </source>
</evidence>
<gene>
    <name evidence="23" type="primary">LOC114866541</name>
</gene>
<feature type="disulfide bond" evidence="18">
    <location>
        <begin position="67"/>
        <end position="129"/>
    </location>
</feature>
<keyword evidence="20" id="KW-0732">Signal</keyword>
<evidence type="ECO:0000256" key="7">
    <source>
        <dbReference type="ARBA" id="ARBA00023098"/>
    </source>
</evidence>
<feature type="signal peptide" evidence="20">
    <location>
        <begin position="1"/>
        <end position="19"/>
    </location>
</feature>
<organism evidence="22 23">
    <name type="scientific">Betta splendens</name>
    <name type="common">Siamese fighting fish</name>
    <dbReference type="NCBI Taxonomy" id="158456"/>
    <lineage>
        <taxon>Eukaryota</taxon>
        <taxon>Metazoa</taxon>
        <taxon>Chordata</taxon>
        <taxon>Craniata</taxon>
        <taxon>Vertebrata</taxon>
        <taxon>Euteleostomi</taxon>
        <taxon>Actinopterygii</taxon>
        <taxon>Neopterygii</taxon>
        <taxon>Teleostei</taxon>
        <taxon>Neoteleostei</taxon>
        <taxon>Acanthomorphata</taxon>
        <taxon>Anabantaria</taxon>
        <taxon>Anabantiformes</taxon>
        <taxon>Anabantoidei</taxon>
        <taxon>Osphronemidae</taxon>
        <taxon>Betta</taxon>
    </lineage>
</organism>
<comment type="catalytic activity">
    <reaction evidence="9">
        <text>N,1-dihexadecanoyl-2-(9Z,12Z-octadecadienoyl)-sn-glycero-3-phosphoethanolamine + H2O = N,1-dihexadecanoyl-sn-glycero-3-phosphoethanolamine + (9Z,12Z)-octadecadienoate + H(+)</text>
        <dbReference type="Rhea" id="RHEA:56424"/>
        <dbReference type="ChEBI" id="CHEBI:15377"/>
        <dbReference type="ChEBI" id="CHEBI:15378"/>
        <dbReference type="ChEBI" id="CHEBI:30245"/>
        <dbReference type="ChEBI" id="CHEBI:85334"/>
        <dbReference type="ChEBI" id="CHEBI:85335"/>
    </reaction>
    <physiologicalReaction direction="left-to-right" evidence="9">
        <dbReference type="Rhea" id="RHEA:56425"/>
    </physiologicalReaction>
</comment>
<evidence type="ECO:0000256" key="9">
    <source>
        <dbReference type="ARBA" id="ARBA00047535"/>
    </source>
</evidence>
<dbReference type="GO" id="GO:0005102">
    <property type="term" value="F:signaling receptor binding"/>
    <property type="evidence" value="ECO:0007669"/>
    <property type="project" value="UniProtKB-ARBA"/>
</dbReference>
<dbReference type="FunFam" id="1.20.90.10:FF:000011">
    <property type="entry name" value="Phospholipase A(2)"/>
    <property type="match status" value="1"/>
</dbReference>
<comment type="subcellular location">
    <subcellularLocation>
        <location evidence="1 20">Secreted</location>
    </subcellularLocation>
</comment>
<evidence type="ECO:0000256" key="3">
    <source>
        <dbReference type="ARBA" id="ARBA00022525"/>
    </source>
</evidence>
<evidence type="ECO:0000256" key="10">
    <source>
        <dbReference type="ARBA" id="ARBA00048015"/>
    </source>
</evidence>
<reference evidence="23" key="1">
    <citation type="submission" date="2025-08" db="UniProtKB">
        <authorList>
            <consortium name="RefSeq"/>
        </authorList>
    </citation>
    <scope>IDENTIFICATION</scope>
</reference>
<comment type="cofactor">
    <cofactor evidence="17">
        <name>Ca(2+)</name>
        <dbReference type="ChEBI" id="CHEBI:29108"/>
    </cofactor>
    <text evidence="17">Binds 1 Ca(2+) ion per subunit.</text>
</comment>
<dbReference type="KEGG" id="bspl:114866541"/>
<dbReference type="GO" id="GO:0005576">
    <property type="term" value="C:extracellular region"/>
    <property type="evidence" value="ECO:0007669"/>
    <property type="project" value="UniProtKB-SubCell"/>
</dbReference>
<comment type="catalytic activity">
    <reaction evidence="13">
        <text>1-hexadecanoyl-2-(5Z,8Z,11Z,14Z-eicosatetraenoyl)-sn-glycero-3-phosphocholine + H2O = 1-hexadecanoyl-sn-glycero-3-phosphocholine + (5Z,8Z,11Z,14Z)-eicosatetraenoate + H(+)</text>
        <dbReference type="Rhea" id="RHEA:40427"/>
        <dbReference type="ChEBI" id="CHEBI:15377"/>
        <dbReference type="ChEBI" id="CHEBI:15378"/>
        <dbReference type="ChEBI" id="CHEBI:32395"/>
        <dbReference type="ChEBI" id="CHEBI:72998"/>
        <dbReference type="ChEBI" id="CHEBI:73003"/>
    </reaction>
    <physiologicalReaction direction="left-to-right" evidence="13">
        <dbReference type="Rhea" id="RHEA:40428"/>
    </physiologicalReaction>
</comment>
<dbReference type="GO" id="GO:0050482">
    <property type="term" value="P:arachidonate secretion"/>
    <property type="evidence" value="ECO:0007669"/>
    <property type="project" value="InterPro"/>
</dbReference>
<keyword evidence="8 18" id="KW-1015">Disulfide bond</keyword>
<dbReference type="PANTHER" id="PTHR11716:SF94">
    <property type="entry name" value="PHOSPHOLIPASE A2"/>
    <property type="match status" value="1"/>
</dbReference>
<evidence type="ECO:0000256" key="16">
    <source>
        <dbReference type="PIRSR" id="PIRSR601211-1"/>
    </source>
</evidence>
<dbReference type="SUPFAM" id="SSF48619">
    <property type="entry name" value="Phospholipase A2, PLA2"/>
    <property type="match status" value="1"/>
</dbReference>
<dbReference type="GeneID" id="114866541"/>
<dbReference type="GO" id="GO:0005509">
    <property type="term" value="F:calcium ion binding"/>
    <property type="evidence" value="ECO:0007669"/>
    <property type="project" value="InterPro"/>
</dbReference>
<evidence type="ECO:0000256" key="4">
    <source>
        <dbReference type="ARBA" id="ARBA00022723"/>
    </source>
</evidence>
<keyword evidence="3 20" id="KW-0964">Secreted</keyword>
<feature type="chain" id="PRO_5035352164" description="Phospholipase A2" evidence="20">
    <location>
        <begin position="20"/>
        <end position="148"/>
    </location>
</feature>
<feature type="binding site" evidence="17">
    <location>
        <position position="53"/>
    </location>
    <ligand>
        <name>Ca(2+)</name>
        <dbReference type="ChEBI" id="CHEBI:29108"/>
    </ligand>
</feature>
<evidence type="ECO:0000259" key="21">
    <source>
        <dbReference type="SMART" id="SM00085"/>
    </source>
</evidence>
<evidence type="ECO:0000256" key="6">
    <source>
        <dbReference type="ARBA" id="ARBA00022837"/>
    </source>
</evidence>
<dbReference type="GO" id="GO:0006644">
    <property type="term" value="P:phospholipid metabolic process"/>
    <property type="evidence" value="ECO:0007669"/>
    <property type="project" value="InterPro"/>
</dbReference>
<keyword evidence="5 20" id="KW-0378">Hydrolase</keyword>
<evidence type="ECO:0000256" key="11">
    <source>
        <dbReference type="ARBA" id="ARBA00048221"/>
    </source>
</evidence>
<dbReference type="PRINTS" id="PR00389">
    <property type="entry name" value="PHPHLIPASEA2"/>
</dbReference>
<evidence type="ECO:0000256" key="15">
    <source>
        <dbReference type="ARBA" id="ARBA00049039"/>
    </source>
</evidence>
<keyword evidence="6 17" id="KW-0106">Calcium</keyword>
<keyword evidence="7 20" id="KW-0443">Lipid metabolism</keyword>
<dbReference type="InParanoid" id="A0A6P7NWD5"/>
<dbReference type="SMART" id="SM00085">
    <property type="entry name" value="PA2c"/>
    <property type="match status" value="1"/>
</dbReference>
<dbReference type="Gene3D" id="1.20.90.10">
    <property type="entry name" value="Phospholipase A2 domain"/>
    <property type="match status" value="1"/>
</dbReference>
<dbReference type="PROSITE" id="PS00118">
    <property type="entry name" value="PA2_HIS"/>
    <property type="match status" value="1"/>
</dbReference>
<dbReference type="GO" id="GO:0005543">
    <property type="term" value="F:phospholipid binding"/>
    <property type="evidence" value="ECO:0007669"/>
    <property type="project" value="TreeGrafter"/>
</dbReference>
<proteinExistence type="inferred from homology"/>
<feature type="disulfide bond" evidence="18">
    <location>
        <begin position="84"/>
        <end position="115"/>
    </location>
</feature>
<keyword evidence="4 17" id="KW-0479">Metal-binding</keyword>
<dbReference type="Proteomes" id="UP000515150">
    <property type="component" value="Chromosome 12"/>
</dbReference>
<evidence type="ECO:0000256" key="17">
    <source>
        <dbReference type="PIRSR" id="PIRSR601211-2"/>
    </source>
</evidence>
<comment type="catalytic activity">
    <reaction evidence="15">
        <text>1-hexadecanoyl-2-(9Z,12Z-octadecadienoyl)-sn-glycero-3-phosphoethanolamine + H2O = 1-hexadecanoyl-sn-glycero-3-phosphoethanolamine + (9Z,12Z)-octadecadienoate + H(+)</text>
        <dbReference type="Rhea" id="RHEA:40815"/>
        <dbReference type="ChEBI" id="CHEBI:15377"/>
        <dbReference type="ChEBI" id="CHEBI:15378"/>
        <dbReference type="ChEBI" id="CHEBI:30245"/>
        <dbReference type="ChEBI" id="CHEBI:73004"/>
        <dbReference type="ChEBI" id="CHEBI:73008"/>
    </reaction>
    <physiologicalReaction direction="left-to-right" evidence="15">
        <dbReference type="Rhea" id="RHEA:40816"/>
    </physiologicalReaction>
</comment>
<dbReference type="InterPro" id="IPR036444">
    <property type="entry name" value="PLipase_A2_dom_sf"/>
</dbReference>
<comment type="catalytic activity">
    <reaction evidence="20">
        <text>a 1,2-diacyl-sn-glycero-3-phosphocholine + H2O = a 1-acyl-sn-glycero-3-phosphocholine + a fatty acid + H(+)</text>
        <dbReference type="Rhea" id="RHEA:15801"/>
        <dbReference type="ChEBI" id="CHEBI:15377"/>
        <dbReference type="ChEBI" id="CHEBI:15378"/>
        <dbReference type="ChEBI" id="CHEBI:28868"/>
        <dbReference type="ChEBI" id="CHEBI:57643"/>
        <dbReference type="ChEBI" id="CHEBI:58168"/>
        <dbReference type="EC" id="3.1.1.4"/>
    </reaction>
</comment>
<dbReference type="FunCoup" id="A0A6P7NWD5">
    <property type="interactions" value="706"/>
</dbReference>
<feature type="active site" evidence="16">
    <location>
        <position position="123"/>
    </location>
</feature>
<dbReference type="EC" id="3.1.1.4" evidence="2 20"/>
<dbReference type="GO" id="GO:0047498">
    <property type="term" value="F:calcium-dependent phospholipase A2 activity"/>
    <property type="evidence" value="ECO:0007669"/>
    <property type="project" value="TreeGrafter"/>
</dbReference>
<dbReference type="InterPro" id="IPR001211">
    <property type="entry name" value="PLA2"/>
</dbReference>
<comment type="catalytic activity">
    <reaction evidence="14">
        <text>1-hexadecanoyl-2-(9Z-octadecenoyl)-sn-glycero-3-phosphocholine + H2O = 1-hexadecanoyl-sn-glycero-3-phosphocholine + (9Z)-octadecenoate + H(+)</text>
        <dbReference type="Rhea" id="RHEA:38779"/>
        <dbReference type="ChEBI" id="CHEBI:15377"/>
        <dbReference type="ChEBI" id="CHEBI:15378"/>
        <dbReference type="ChEBI" id="CHEBI:30823"/>
        <dbReference type="ChEBI" id="CHEBI:72998"/>
        <dbReference type="ChEBI" id="CHEBI:73001"/>
    </reaction>
    <physiologicalReaction direction="left-to-right" evidence="14">
        <dbReference type="Rhea" id="RHEA:38780"/>
    </physiologicalReaction>
</comment>
<evidence type="ECO:0000256" key="14">
    <source>
        <dbReference type="ARBA" id="ARBA00048699"/>
    </source>
</evidence>
<feature type="disulfide bond" evidence="18">
    <location>
        <begin position="108"/>
        <end position="120"/>
    </location>
</feature>
<evidence type="ECO:0000256" key="8">
    <source>
        <dbReference type="ARBA" id="ARBA00023157"/>
    </source>
</evidence>
<dbReference type="AlphaFoldDB" id="A0A6P7NWD5"/>
<evidence type="ECO:0000256" key="18">
    <source>
        <dbReference type="PIRSR" id="PIRSR601211-3"/>
    </source>
</evidence>
<dbReference type="CDD" id="cd00125">
    <property type="entry name" value="PLA2c"/>
    <property type="match status" value="1"/>
</dbReference>
<accession>A0A6P7NWD5</accession>
<comment type="catalytic activity">
    <reaction evidence="10">
        <text>1-hexadecanoyl-2-(9Z-octadecenoyl)-sn-glycero-3-phospho-(1'-sn-glycerol) + H2O = 1-hexadecanoyl-sn-glycero-3-phospho-(1'-sn-glycerol) + (9Z)-octadecenoate + H(+)</text>
        <dbReference type="Rhea" id="RHEA:40919"/>
        <dbReference type="ChEBI" id="CHEBI:15377"/>
        <dbReference type="ChEBI" id="CHEBI:15378"/>
        <dbReference type="ChEBI" id="CHEBI:30823"/>
        <dbReference type="ChEBI" id="CHEBI:72841"/>
        <dbReference type="ChEBI" id="CHEBI:75158"/>
    </reaction>
    <physiologicalReaction direction="left-to-right" evidence="10">
        <dbReference type="Rhea" id="RHEA:40920"/>
    </physiologicalReaction>
</comment>
<feature type="active site" evidence="16">
    <location>
        <position position="71"/>
    </location>
</feature>
<feature type="binding site" evidence="17">
    <location>
        <position position="51"/>
    </location>
    <ligand>
        <name>Ca(2+)</name>
        <dbReference type="ChEBI" id="CHEBI:29108"/>
    </ligand>
</feature>
<keyword evidence="22" id="KW-1185">Reference proteome</keyword>
<feature type="binding site" evidence="17">
    <location>
        <position position="55"/>
    </location>
    <ligand>
        <name>Ca(2+)</name>
        <dbReference type="ChEBI" id="CHEBI:29108"/>
    </ligand>
</feature>
<dbReference type="RefSeq" id="XP_029024246.1">
    <property type="nucleotide sequence ID" value="XM_029168413.3"/>
</dbReference>
<comment type="similarity">
    <text evidence="19">Belongs to the phospholipase A2 family.</text>
</comment>
<evidence type="ECO:0000313" key="22">
    <source>
        <dbReference type="Proteomes" id="UP000515150"/>
    </source>
</evidence>
<dbReference type="PANTHER" id="PTHR11716">
    <property type="entry name" value="PHOSPHOLIPASE A2 FAMILY MEMBER"/>
    <property type="match status" value="1"/>
</dbReference>
<evidence type="ECO:0000256" key="19">
    <source>
        <dbReference type="RuleBase" id="RU003654"/>
    </source>
</evidence>
<sequence>MNPVQALLLVAASLSVAQGLTIKALPQFRKMILCVLPESWPILHYTDYGCYCGRGGSGAPVDDLDRCCQVHDRCYSDSMQFSRCWPIIENPYTKFYDYSCDKNKNITCGSSNNGCGKFICECDRKAAQCFAKTTWKPEHEHLPSRRCK</sequence>
<comment type="catalytic activity">
    <reaction evidence="12">
        <text>1,2-dihexadecanoyl-sn-glycero-3-phosphocholine + H2O = 1-hexadecanoyl-sn-glycero-3-phosphocholine + hexadecanoate + H(+)</text>
        <dbReference type="Rhea" id="RHEA:41223"/>
        <dbReference type="ChEBI" id="CHEBI:7896"/>
        <dbReference type="ChEBI" id="CHEBI:15377"/>
        <dbReference type="ChEBI" id="CHEBI:15378"/>
        <dbReference type="ChEBI" id="CHEBI:72998"/>
        <dbReference type="ChEBI" id="CHEBI:72999"/>
    </reaction>
    <physiologicalReaction direction="left-to-right" evidence="12">
        <dbReference type="Rhea" id="RHEA:41224"/>
    </physiologicalReaction>
</comment>